<protein>
    <submittedName>
        <fullName evidence="2">Uncharacterized protein</fullName>
    </submittedName>
</protein>
<evidence type="ECO:0000313" key="2">
    <source>
        <dbReference type="EMBL" id="SKB85329.1"/>
    </source>
</evidence>
<name>A0A1T5END4_9SPHN</name>
<gene>
    <name evidence="2" type="ORF">SAMN06295937_102347</name>
</gene>
<accession>A0A1T5END4</accession>
<reference evidence="3" key="1">
    <citation type="submission" date="2017-02" db="EMBL/GenBank/DDBJ databases">
        <authorList>
            <person name="Varghese N."/>
            <person name="Submissions S."/>
        </authorList>
    </citation>
    <scope>NUCLEOTIDE SEQUENCE [LARGE SCALE GENOMIC DNA]</scope>
    <source>
        <strain evidence="3">R11H</strain>
    </source>
</reference>
<evidence type="ECO:0000256" key="1">
    <source>
        <dbReference type="SAM" id="MobiDB-lite"/>
    </source>
</evidence>
<organism evidence="2 3">
    <name type="scientific">Sphingopyxis flava</name>
    <dbReference type="NCBI Taxonomy" id="1507287"/>
    <lineage>
        <taxon>Bacteria</taxon>
        <taxon>Pseudomonadati</taxon>
        <taxon>Pseudomonadota</taxon>
        <taxon>Alphaproteobacteria</taxon>
        <taxon>Sphingomonadales</taxon>
        <taxon>Sphingomonadaceae</taxon>
        <taxon>Sphingopyxis</taxon>
    </lineage>
</organism>
<feature type="region of interest" description="Disordered" evidence="1">
    <location>
        <begin position="55"/>
        <end position="74"/>
    </location>
</feature>
<keyword evidence="3" id="KW-1185">Reference proteome</keyword>
<dbReference type="Proteomes" id="UP000190044">
    <property type="component" value="Unassembled WGS sequence"/>
</dbReference>
<sequence length="220" mass="23139">MSLTAITAREAKHLISTGELNLAEFVASQRASNRSRGIKNGQLVAGRTVSSAKAAAPPASSTARAQAAAAPPAPKLSRAETVALAVRTDPSLKGAEDIALFMLDEDPELKSVGGDGIVKLMRGVDRKAYRASMAGQQRAKRQAEIDAMWERAVVAVFGGVRPAPQGIGCHAASSAKIWNRAIAKVFPANGRHSSGSIREGRQSVGHPVWDNVLGERRSLS</sequence>
<dbReference type="AlphaFoldDB" id="A0A1T5END4"/>
<feature type="compositionally biased region" description="Low complexity" evidence="1">
    <location>
        <begin position="55"/>
        <end position="70"/>
    </location>
</feature>
<proteinExistence type="predicted"/>
<dbReference type="RefSeq" id="WP_079639603.1">
    <property type="nucleotide sequence ID" value="NZ_FUYP01000023.1"/>
</dbReference>
<dbReference type="EMBL" id="FUYP01000023">
    <property type="protein sequence ID" value="SKB85329.1"/>
    <property type="molecule type" value="Genomic_DNA"/>
</dbReference>
<evidence type="ECO:0000313" key="3">
    <source>
        <dbReference type="Proteomes" id="UP000190044"/>
    </source>
</evidence>